<dbReference type="OrthoDB" id="446173at2759"/>
<dbReference type="Proteomes" id="UP001153712">
    <property type="component" value="Chromosome 7"/>
</dbReference>
<evidence type="ECO:0000256" key="7">
    <source>
        <dbReference type="ARBA" id="ARBA00023180"/>
    </source>
</evidence>
<feature type="chain" id="PRO_5040383961" description="CUB domain-containing protein" evidence="10">
    <location>
        <begin position="18"/>
        <end position="1027"/>
    </location>
</feature>
<comment type="subcellular location">
    <subcellularLocation>
        <location evidence="1">Membrane</location>
        <topology evidence="1">Single-pass membrane protein</topology>
    </subcellularLocation>
</comment>
<dbReference type="Pfam" id="PF00090">
    <property type="entry name" value="TSP_1"/>
    <property type="match status" value="1"/>
</dbReference>
<dbReference type="InterPro" id="IPR000884">
    <property type="entry name" value="TSP1_rpt"/>
</dbReference>
<dbReference type="GO" id="GO:0007399">
    <property type="term" value="P:nervous system development"/>
    <property type="evidence" value="ECO:0007669"/>
    <property type="project" value="UniProtKB-ARBA"/>
</dbReference>
<name>A0A9N9TWP3_PHYSR</name>
<evidence type="ECO:0000256" key="2">
    <source>
        <dbReference type="ARBA" id="ARBA00022692"/>
    </source>
</evidence>
<keyword evidence="5 9" id="KW-0472">Membrane</keyword>
<dbReference type="GO" id="GO:0016020">
    <property type="term" value="C:membrane"/>
    <property type="evidence" value="ECO:0007669"/>
    <property type="project" value="UniProtKB-SubCell"/>
</dbReference>
<keyword evidence="3" id="KW-0677">Repeat</keyword>
<dbReference type="InterPro" id="IPR038877">
    <property type="entry name" value="THSD1"/>
</dbReference>
<dbReference type="PANTHER" id="PTHR16311">
    <property type="entry name" value="THROMBOSPONDIN TYPE I DOMAIN-CONTAINING 1"/>
    <property type="match status" value="1"/>
</dbReference>
<evidence type="ECO:0000256" key="1">
    <source>
        <dbReference type="ARBA" id="ARBA00004167"/>
    </source>
</evidence>
<dbReference type="PROSITE" id="PS50092">
    <property type="entry name" value="TSP1"/>
    <property type="match status" value="1"/>
</dbReference>
<dbReference type="SUPFAM" id="SSF49854">
    <property type="entry name" value="Spermadhesin, CUB domain"/>
    <property type="match status" value="1"/>
</dbReference>
<feature type="compositionally biased region" description="Basic and acidic residues" evidence="8">
    <location>
        <begin position="726"/>
        <end position="737"/>
    </location>
</feature>
<evidence type="ECO:0000256" key="5">
    <source>
        <dbReference type="ARBA" id="ARBA00023136"/>
    </source>
</evidence>
<feature type="transmembrane region" description="Helical" evidence="9">
    <location>
        <begin position="606"/>
        <end position="631"/>
    </location>
</feature>
<evidence type="ECO:0000256" key="3">
    <source>
        <dbReference type="ARBA" id="ARBA00022737"/>
    </source>
</evidence>
<feature type="compositionally biased region" description="Basic and acidic residues" evidence="8">
    <location>
        <begin position="748"/>
        <end position="762"/>
    </location>
</feature>
<dbReference type="FunFam" id="2.20.100.10:FF:000021">
    <property type="entry name" value="semaphorin-5B isoform X1"/>
    <property type="match status" value="1"/>
</dbReference>
<dbReference type="InterPro" id="IPR035914">
    <property type="entry name" value="Sperma_CUB_dom_sf"/>
</dbReference>
<keyword evidence="10" id="KW-0732">Signal</keyword>
<dbReference type="AlphaFoldDB" id="A0A9N9TWP3"/>
<dbReference type="SMART" id="SM00209">
    <property type="entry name" value="TSP1"/>
    <property type="match status" value="1"/>
</dbReference>
<sequence length="1027" mass="113623">MFGKSFLSLLNIWLGGAVFPGVDIPGIHLSLPLVHVALSGDLQVQIIASAFPPLLMQLSRLEGNVVKPLTTFPIYPKASGISSNVTAKIPCGYFSREGLYYIVVKKQPIGWKNSTYYDPEEDSLTSRSLDVRWPEAKLSISTENLETYPDHPVEVTLEYPEVKCLPEEENDAESSIPEFSLALYFCGDSVATCKTYSDQNLTQMVYSEKIRGFPNIRMFTLNCHLFGLAGYYAVFLKPASSSIDLSYTPAYIKANWSDQFVFNVHATSIFPCDVHSGGIPVLFEYPSCIRDVGDKIRLYAKLRANVASLDPPTTLEYVAEQRVVRGQHSVYFECDLFTERYVEYCFVYVSQAITGTMTNIRMDCVPTLPVTDQESGGWGPWSQWTPCTSTCFGGVRSRYRFCDSPPPRYGAKFCEGPAIESEKCGKEFTTSWNCFYGESLSLIKDMVAELPDVRAEVGSYCRCGCVVHVGAAKPSRLLATSSQSCPGRNFWLIQADADSLIEFRVLQFRLECRTQSLKIRDGNALSSNLLALLSSTSDAVSLSINSTGPNMLLEFFSMNIEDATTICGGGFLAQARQIKVSSVNVTAVPIAHNMGIIPIVILKLTAVHIAAIFFLSGLLLATIILGIQYIFRYRKYQIADGDDRDSLSNGSGVNIPLANRVSSSVTLLSEVISLTKFRPHLIKRNKHERLRESVDCDTLKAEEATLAKEESSSICSTTTITQDEIRSVSKTNEKSEDVDTSNSTLRRSLTDDSDKDKTDEKSTCTTPVDASPDSRRPSLISNATLTNVSLLTKIHSTSDPGCYSSGNSMVNQATIKSTSVKETKEKKNREKLLAGPTGSDFSISVHDSDLEMDYYDYNVVNAGAAPGSYLGMDPAFLVWIPPLDDDGEILSSYEHSEYHEMATVREYADPGSNQESPEVEVLLPTSRKPKGKSLDANEIDNKYISEKQPLVHKRIDDSDLDGLAKKLRESRKYIREDMEKETEVEKCLDLGNVDNIKFVDDEDAADFSGNQCNTDLAYHDSNAKSSS</sequence>
<evidence type="ECO:0000313" key="12">
    <source>
        <dbReference type="Proteomes" id="UP001153712"/>
    </source>
</evidence>
<gene>
    <name evidence="11" type="ORF">PHYEVI_LOCUS10448</name>
</gene>
<keyword evidence="2 9" id="KW-0812">Transmembrane</keyword>
<evidence type="ECO:0008006" key="13">
    <source>
        <dbReference type="Google" id="ProtNLM"/>
    </source>
</evidence>
<feature type="signal peptide" evidence="10">
    <location>
        <begin position="1"/>
        <end position="17"/>
    </location>
</feature>
<feature type="region of interest" description="Disordered" evidence="8">
    <location>
        <begin position="726"/>
        <end position="779"/>
    </location>
</feature>
<keyword evidence="12" id="KW-1185">Reference proteome</keyword>
<proteinExistence type="predicted"/>
<evidence type="ECO:0000256" key="9">
    <source>
        <dbReference type="SAM" id="Phobius"/>
    </source>
</evidence>
<keyword evidence="4 9" id="KW-1133">Transmembrane helix</keyword>
<evidence type="ECO:0000313" key="11">
    <source>
        <dbReference type="EMBL" id="CAG9864192.1"/>
    </source>
</evidence>
<reference evidence="11" key="1">
    <citation type="submission" date="2022-01" db="EMBL/GenBank/DDBJ databases">
        <authorList>
            <person name="King R."/>
        </authorList>
    </citation>
    <scope>NUCLEOTIDE SEQUENCE</scope>
</reference>
<evidence type="ECO:0000256" key="4">
    <source>
        <dbReference type="ARBA" id="ARBA00022989"/>
    </source>
</evidence>
<dbReference type="Gene3D" id="2.20.100.10">
    <property type="entry name" value="Thrombospondin type-1 (TSP1) repeat"/>
    <property type="match status" value="1"/>
</dbReference>
<evidence type="ECO:0000256" key="8">
    <source>
        <dbReference type="SAM" id="MobiDB-lite"/>
    </source>
</evidence>
<dbReference type="GO" id="GO:0071944">
    <property type="term" value="C:cell periphery"/>
    <property type="evidence" value="ECO:0007669"/>
    <property type="project" value="TreeGrafter"/>
</dbReference>
<dbReference type="EMBL" id="OU900100">
    <property type="protein sequence ID" value="CAG9864192.1"/>
    <property type="molecule type" value="Genomic_DNA"/>
</dbReference>
<accession>A0A9N9TWP3</accession>
<protein>
    <recommendedName>
        <fullName evidence="13">CUB domain-containing protein</fullName>
    </recommendedName>
</protein>
<dbReference type="InterPro" id="IPR036383">
    <property type="entry name" value="TSP1_rpt_sf"/>
</dbReference>
<dbReference type="PRINTS" id="PR01705">
    <property type="entry name" value="TSP1REPEAT"/>
</dbReference>
<evidence type="ECO:0000256" key="10">
    <source>
        <dbReference type="SAM" id="SignalP"/>
    </source>
</evidence>
<dbReference type="Gene3D" id="2.60.120.290">
    <property type="entry name" value="Spermadhesin, CUB domain"/>
    <property type="match status" value="1"/>
</dbReference>
<keyword evidence="7" id="KW-0325">Glycoprotein</keyword>
<dbReference type="SUPFAM" id="SSF82895">
    <property type="entry name" value="TSP-1 type 1 repeat"/>
    <property type="match status" value="1"/>
</dbReference>
<evidence type="ECO:0000256" key="6">
    <source>
        <dbReference type="ARBA" id="ARBA00023157"/>
    </source>
</evidence>
<keyword evidence="6" id="KW-1015">Disulfide bond</keyword>
<organism evidence="11 12">
    <name type="scientific">Phyllotreta striolata</name>
    <name type="common">Striped flea beetle</name>
    <name type="synonym">Crioceris striolata</name>
    <dbReference type="NCBI Taxonomy" id="444603"/>
    <lineage>
        <taxon>Eukaryota</taxon>
        <taxon>Metazoa</taxon>
        <taxon>Ecdysozoa</taxon>
        <taxon>Arthropoda</taxon>
        <taxon>Hexapoda</taxon>
        <taxon>Insecta</taxon>
        <taxon>Pterygota</taxon>
        <taxon>Neoptera</taxon>
        <taxon>Endopterygota</taxon>
        <taxon>Coleoptera</taxon>
        <taxon>Polyphaga</taxon>
        <taxon>Cucujiformia</taxon>
        <taxon>Chrysomeloidea</taxon>
        <taxon>Chrysomelidae</taxon>
        <taxon>Galerucinae</taxon>
        <taxon>Alticini</taxon>
        <taxon>Phyllotreta</taxon>
    </lineage>
</organism>
<dbReference type="PANTHER" id="PTHR16311:SF3">
    <property type="entry name" value="THROMBOSPONDIN TYPE-1 DOMAIN-CONTAINING PROTEIN 1"/>
    <property type="match status" value="1"/>
</dbReference>